<dbReference type="OrthoDB" id="9180301at2"/>
<dbReference type="RefSeq" id="WP_062626765.1">
    <property type="nucleotide sequence ID" value="NZ_AP018738.1"/>
</dbReference>
<reference evidence="1 2" key="1">
    <citation type="submission" date="2018-06" db="EMBL/GenBank/DDBJ databases">
        <title>OYT1 Genome Sequencing.</title>
        <authorList>
            <person name="Kato S."/>
            <person name="Itoh T."/>
            <person name="Ohkuma M."/>
        </authorList>
    </citation>
    <scope>NUCLEOTIDE SEQUENCE [LARGE SCALE GENOMIC DNA]</scope>
    <source>
        <strain evidence="1 2">OYT1</strain>
    </source>
</reference>
<name>A0A2Z6GEJ4_9PROT</name>
<keyword evidence="2" id="KW-1185">Reference proteome</keyword>
<sequence>MQIQPYTASDYADAQRALLPPGAAFDWPAGGVGDALLTGMGAEPARVGEAAQQVLDAAIEVHRPKHGSWHISEYRRVAAAALSGAIDVSPRSAFRVGSHVGERIWSAAAHGVSFPVEVVTRAAFCVGSGAGQRLWSPSGPNTNFSVGLYSVDHLMGPLRVGSHVGDATWGARARHILRVRYYQSVVDPKPMWDALAAFKRAHVFLWFEDVTGDGGVYGQN</sequence>
<dbReference type="AlphaFoldDB" id="A0A2Z6GEJ4"/>
<protein>
    <submittedName>
        <fullName evidence="1">Uncharacterized protein</fullName>
    </submittedName>
</protein>
<organism evidence="1 2">
    <name type="scientific">Ferriphaselus amnicola</name>
    <dbReference type="NCBI Taxonomy" id="1188319"/>
    <lineage>
        <taxon>Bacteria</taxon>
        <taxon>Pseudomonadati</taxon>
        <taxon>Pseudomonadota</taxon>
        <taxon>Betaproteobacteria</taxon>
        <taxon>Nitrosomonadales</taxon>
        <taxon>Gallionellaceae</taxon>
        <taxon>Ferriphaselus</taxon>
    </lineage>
</organism>
<dbReference type="Proteomes" id="UP000033070">
    <property type="component" value="Chromosome"/>
</dbReference>
<accession>A0A2Z6GEJ4</accession>
<dbReference type="EMBL" id="AP018738">
    <property type="protein sequence ID" value="BBE51772.1"/>
    <property type="molecule type" value="Genomic_DNA"/>
</dbReference>
<proteinExistence type="predicted"/>
<evidence type="ECO:0000313" key="1">
    <source>
        <dbReference type="EMBL" id="BBE51772.1"/>
    </source>
</evidence>
<dbReference type="STRING" id="1188319.OYT1_01600"/>
<evidence type="ECO:0000313" key="2">
    <source>
        <dbReference type="Proteomes" id="UP000033070"/>
    </source>
</evidence>
<gene>
    <name evidence="1" type="ORF">OYT1_ch2256</name>
</gene>
<dbReference type="KEGG" id="fam:OYT1_ch2256"/>